<sequence length="218" mass="23609">MLPLLAQEVSGGLGGTAIALLVIGAIVVVLIFLAVGTYNKLVQLRNRYKNAYAQIDVQLKRRYDLIPNLVETAKGYMSHERETLEAVINARNAAVTASNQVAANPGDPDAMKRLNSAESELGSVSAGTGVLGRLFALSEAYPDLKANTNMLALQEELTSTENKVAFSRQAYNDAVMTYNTAREVFPAVIFAGMFGFGPAQFFELESPKEREAPRVSFS</sequence>
<dbReference type="Gene3D" id="1.20.1440.20">
    <property type="entry name" value="LemA-like domain"/>
    <property type="match status" value="1"/>
</dbReference>
<gene>
    <name evidence="7" type="ORF">TsocGM_02550</name>
</gene>
<proteinExistence type="inferred from homology"/>
<dbReference type="Proteomes" id="UP000280296">
    <property type="component" value="Unassembled WGS sequence"/>
</dbReference>
<comment type="similarity">
    <text evidence="2">Belongs to the LemA family.</text>
</comment>
<dbReference type="PANTHER" id="PTHR34478:SF1">
    <property type="entry name" value="PROTEIN LEMA"/>
    <property type="match status" value="1"/>
</dbReference>
<dbReference type="Pfam" id="PF04011">
    <property type="entry name" value="LemA"/>
    <property type="match status" value="1"/>
</dbReference>
<evidence type="ECO:0000256" key="1">
    <source>
        <dbReference type="ARBA" id="ARBA00004167"/>
    </source>
</evidence>
<organism evidence="7 8">
    <name type="scientific">Tautonia sociabilis</name>
    <dbReference type="NCBI Taxonomy" id="2080755"/>
    <lineage>
        <taxon>Bacteria</taxon>
        <taxon>Pseudomonadati</taxon>
        <taxon>Planctomycetota</taxon>
        <taxon>Planctomycetia</taxon>
        <taxon>Isosphaerales</taxon>
        <taxon>Isosphaeraceae</taxon>
        <taxon>Tautonia</taxon>
    </lineage>
</organism>
<evidence type="ECO:0000313" key="7">
    <source>
        <dbReference type="EMBL" id="RUL89315.1"/>
    </source>
</evidence>
<dbReference type="PANTHER" id="PTHR34478">
    <property type="entry name" value="PROTEIN LEMA"/>
    <property type="match status" value="1"/>
</dbReference>
<evidence type="ECO:0000256" key="4">
    <source>
        <dbReference type="ARBA" id="ARBA00022989"/>
    </source>
</evidence>
<name>A0A432MQJ1_9BACT</name>
<keyword evidence="4 6" id="KW-1133">Transmembrane helix</keyword>
<feature type="transmembrane region" description="Helical" evidence="6">
    <location>
        <begin position="12"/>
        <end position="38"/>
    </location>
</feature>
<comment type="subcellular location">
    <subcellularLocation>
        <location evidence="1">Membrane</location>
        <topology evidence="1">Single-pass membrane protein</topology>
    </subcellularLocation>
</comment>
<keyword evidence="8" id="KW-1185">Reference proteome</keyword>
<evidence type="ECO:0000256" key="5">
    <source>
        <dbReference type="ARBA" id="ARBA00023136"/>
    </source>
</evidence>
<dbReference type="InterPro" id="IPR007156">
    <property type="entry name" value="MamQ_LemA"/>
</dbReference>
<evidence type="ECO:0000256" key="3">
    <source>
        <dbReference type="ARBA" id="ARBA00022692"/>
    </source>
</evidence>
<evidence type="ECO:0000256" key="2">
    <source>
        <dbReference type="ARBA" id="ARBA00008854"/>
    </source>
</evidence>
<keyword evidence="5 6" id="KW-0472">Membrane</keyword>
<accession>A0A432MQJ1</accession>
<dbReference type="RefSeq" id="WP_126723751.1">
    <property type="nucleotide sequence ID" value="NZ_RYZH01000003.1"/>
</dbReference>
<keyword evidence="3 6" id="KW-0812">Transmembrane</keyword>
<evidence type="ECO:0000256" key="6">
    <source>
        <dbReference type="SAM" id="Phobius"/>
    </source>
</evidence>
<evidence type="ECO:0000313" key="8">
    <source>
        <dbReference type="Proteomes" id="UP000280296"/>
    </source>
</evidence>
<dbReference type="GO" id="GO:0016020">
    <property type="term" value="C:membrane"/>
    <property type="evidence" value="ECO:0007669"/>
    <property type="project" value="UniProtKB-SubCell"/>
</dbReference>
<reference evidence="7 8" key="2">
    <citation type="submission" date="2019-01" db="EMBL/GenBank/DDBJ databases">
        <title>Tautonia sociabilis, a novel thermotolerant planctomycete of Isosphaeraceae family, isolated from a 4000 m deep subterranean habitat.</title>
        <authorList>
            <person name="Kovaleva O.L."/>
            <person name="Elcheninov A.G."/>
            <person name="Van Heerden E."/>
            <person name="Toshchakov S.V."/>
            <person name="Novikov A."/>
            <person name="Bonch-Osmolovskaya E.A."/>
            <person name="Kublanov I.V."/>
        </authorList>
    </citation>
    <scope>NUCLEOTIDE SEQUENCE [LARGE SCALE GENOMIC DNA]</scope>
    <source>
        <strain evidence="7 8">GM2012</strain>
    </source>
</reference>
<protein>
    <submittedName>
        <fullName evidence="7">LemA family protein</fullName>
    </submittedName>
</protein>
<dbReference type="OrthoDB" id="9804152at2"/>
<comment type="caution">
    <text evidence="7">The sequence shown here is derived from an EMBL/GenBank/DDBJ whole genome shotgun (WGS) entry which is preliminary data.</text>
</comment>
<dbReference type="InterPro" id="IPR023353">
    <property type="entry name" value="LemA-like_dom_sf"/>
</dbReference>
<dbReference type="AlphaFoldDB" id="A0A432MQJ1"/>
<reference evidence="7 8" key="1">
    <citation type="submission" date="2018-12" db="EMBL/GenBank/DDBJ databases">
        <authorList>
            <person name="Toschakov S.V."/>
        </authorList>
    </citation>
    <scope>NUCLEOTIDE SEQUENCE [LARGE SCALE GENOMIC DNA]</scope>
    <source>
        <strain evidence="7 8">GM2012</strain>
    </source>
</reference>
<dbReference type="SUPFAM" id="SSF140478">
    <property type="entry name" value="LemA-like"/>
    <property type="match status" value="1"/>
</dbReference>
<dbReference type="EMBL" id="RYZH01000003">
    <property type="protein sequence ID" value="RUL89315.1"/>
    <property type="molecule type" value="Genomic_DNA"/>
</dbReference>